<dbReference type="OrthoDB" id="3528435at2759"/>
<organism evidence="2 3">
    <name type="scientific">Lasallia pustulata</name>
    <dbReference type="NCBI Taxonomy" id="136370"/>
    <lineage>
        <taxon>Eukaryota</taxon>
        <taxon>Fungi</taxon>
        <taxon>Dikarya</taxon>
        <taxon>Ascomycota</taxon>
        <taxon>Pezizomycotina</taxon>
        <taxon>Lecanoromycetes</taxon>
        <taxon>OSLEUM clade</taxon>
        <taxon>Umbilicariomycetidae</taxon>
        <taxon>Umbilicariales</taxon>
        <taxon>Umbilicariaceae</taxon>
        <taxon>Lasallia</taxon>
    </lineage>
</organism>
<evidence type="ECO:0000313" key="2">
    <source>
        <dbReference type="EMBL" id="KAA6412906.1"/>
    </source>
</evidence>
<feature type="region of interest" description="Disordered" evidence="1">
    <location>
        <begin position="104"/>
        <end position="130"/>
    </location>
</feature>
<gene>
    <name evidence="2" type="ORF">FRX48_03899</name>
</gene>
<feature type="compositionally biased region" description="Polar residues" evidence="1">
    <location>
        <begin position="106"/>
        <end position="117"/>
    </location>
</feature>
<feature type="compositionally biased region" description="Low complexity" evidence="1">
    <location>
        <begin position="68"/>
        <end position="79"/>
    </location>
</feature>
<accession>A0A5M8PTJ3</accession>
<proteinExistence type="predicted"/>
<feature type="region of interest" description="Disordered" evidence="1">
    <location>
        <begin position="66"/>
        <end position="86"/>
    </location>
</feature>
<reference evidence="2 3" key="1">
    <citation type="submission" date="2019-09" db="EMBL/GenBank/DDBJ databases">
        <title>The hologenome of the rock-dwelling lichen Lasallia pustulata.</title>
        <authorList>
            <person name="Greshake Tzovaras B."/>
            <person name="Segers F."/>
            <person name="Bicker A."/>
            <person name="Dal Grande F."/>
            <person name="Otte J."/>
            <person name="Hankeln T."/>
            <person name="Schmitt I."/>
            <person name="Ebersberger I."/>
        </authorList>
    </citation>
    <scope>NUCLEOTIDE SEQUENCE [LARGE SCALE GENOMIC DNA]</scope>
    <source>
        <strain evidence="2">A1-1</strain>
    </source>
</reference>
<evidence type="ECO:0000256" key="1">
    <source>
        <dbReference type="SAM" id="MobiDB-lite"/>
    </source>
</evidence>
<dbReference type="EMBL" id="VXIT01000005">
    <property type="protein sequence ID" value="KAA6412906.1"/>
    <property type="molecule type" value="Genomic_DNA"/>
</dbReference>
<evidence type="ECO:0000313" key="3">
    <source>
        <dbReference type="Proteomes" id="UP000324767"/>
    </source>
</evidence>
<dbReference type="Proteomes" id="UP000324767">
    <property type="component" value="Unassembled WGS sequence"/>
</dbReference>
<dbReference type="AlphaFoldDB" id="A0A5M8PTJ3"/>
<protein>
    <submittedName>
        <fullName evidence="2">Uncharacterized protein</fullName>
    </submittedName>
</protein>
<name>A0A5M8PTJ3_9LECA</name>
<sequence>MAPEVPQRIQERLVAAIDDLRNAVGQEAAKAFLVSLTNVKPVEFKPEAAFCDDSWMEFINEDFTIDASDPSLSTPSSPSGQIEDPSLRTTISQTEADACCPAPSLHTANPTSPNRGTTPGPCRHCRESEARQKRGRSPYNILEVVVQGLPRSDLLDCLETHWQALTMEGIYSMPSRQVLTWTLEGSSEQARRLQHHLILRHLDIEDDLHQWRRSIAERRNLDGYNIFFTKAQAKQRTKKRTRRSGQRSSSKAHMEYFAHIFTDRTPKDYKRAKQGLQKDLRNGRRWSILIDGFVTDDGNSIPGLGLGFLLLCGPATARKL</sequence>
<comment type="caution">
    <text evidence="2">The sequence shown here is derived from an EMBL/GenBank/DDBJ whole genome shotgun (WGS) entry which is preliminary data.</text>
</comment>